<keyword evidence="6" id="KW-0808">Transferase</keyword>
<dbReference type="PANTHER" id="PTHR42693">
    <property type="entry name" value="ARYLSULFATASE FAMILY MEMBER"/>
    <property type="match status" value="1"/>
</dbReference>
<sequence>MLFNLLLFKRLCTQLCFLGLLFLIFQSCRKIESNNKPFITSATENNTVRLDGPPNIVIVLGDDIGYEIPTIDGGSSYTTPNIDQLARDGIRFTQCYASALCSPSRVMLLTGKYNFRNYTKWGVLNRTNRTMGNMFKKGGYKTCYVGKWQLDGGDTSIRTFGFDNYSVWLPYYLKPEDAGGTRYKSAPIYQRGAFLPPEATKDKYSVDLFTDYALNFIRTNKQSPFLLYYSTPLCHVQFSPTPDDPQYATWDYTKSSKRFLPGMVKYMDKHLGILRDSLRSLGLENNTVFIFLGDNGTTKGVISTFNGQPVAGDKGATTTFGTHVPLIVTWPGHINAGGVTSQLVDLTDFLPTLSDITGVPVPGAFGIMDGKSFYPVLTGGNTSSRDYVFNHFQPLISPSNKIPVRYVQDSIYKLYDDERFYNMVLDIKELSPIREDSLTAGERAKKEYFEDILEVMHK</sequence>
<dbReference type="RefSeq" id="WP_147191355.1">
    <property type="nucleotide sequence ID" value="NZ_CP042435.1"/>
</dbReference>
<dbReference type="GO" id="GO:0016740">
    <property type="term" value="F:transferase activity"/>
    <property type="evidence" value="ECO:0007669"/>
    <property type="project" value="UniProtKB-KW"/>
</dbReference>
<evidence type="ECO:0000256" key="3">
    <source>
        <dbReference type="ARBA" id="ARBA00022801"/>
    </source>
</evidence>
<evidence type="ECO:0000256" key="1">
    <source>
        <dbReference type="ARBA" id="ARBA00008779"/>
    </source>
</evidence>
<dbReference type="EMBL" id="CP042435">
    <property type="protein sequence ID" value="QEC68879.1"/>
    <property type="molecule type" value="Genomic_DNA"/>
</dbReference>
<keyword evidence="3 6" id="KW-0378">Hydrolase</keyword>
<dbReference type="PROSITE" id="PS00523">
    <property type="entry name" value="SULFATASE_1"/>
    <property type="match status" value="1"/>
</dbReference>
<keyword evidence="7" id="KW-1185">Reference proteome</keyword>
<evidence type="ECO:0000256" key="2">
    <source>
        <dbReference type="ARBA" id="ARBA00022723"/>
    </source>
</evidence>
<dbReference type="Proteomes" id="UP000321533">
    <property type="component" value="Chromosome"/>
</dbReference>
<dbReference type="PANTHER" id="PTHR42693:SF53">
    <property type="entry name" value="ENDO-4-O-SULFATASE"/>
    <property type="match status" value="1"/>
</dbReference>
<dbReference type="GO" id="GO:0004065">
    <property type="term" value="F:arylsulfatase activity"/>
    <property type="evidence" value="ECO:0007669"/>
    <property type="project" value="TreeGrafter"/>
</dbReference>
<accession>A0A5B8VC72</accession>
<keyword evidence="4" id="KW-0106">Calcium</keyword>
<keyword evidence="2" id="KW-0479">Metal-binding</keyword>
<organism evidence="6 7">
    <name type="scientific">Panacibacter ginsenosidivorans</name>
    <dbReference type="NCBI Taxonomy" id="1813871"/>
    <lineage>
        <taxon>Bacteria</taxon>
        <taxon>Pseudomonadati</taxon>
        <taxon>Bacteroidota</taxon>
        <taxon>Chitinophagia</taxon>
        <taxon>Chitinophagales</taxon>
        <taxon>Chitinophagaceae</taxon>
        <taxon>Panacibacter</taxon>
    </lineage>
</organism>
<dbReference type="SUPFAM" id="SSF53649">
    <property type="entry name" value="Alkaline phosphatase-like"/>
    <property type="match status" value="1"/>
</dbReference>
<dbReference type="GO" id="GO:0046872">
    <property type="term" value="F:metal ion binding"/>
    <property type="evidence" value="ECO:0007669"/>
    <property type="project" value="UniProtKB-KW"/>
</dbReference>
<dbReference type="InterPro" id="IPR017850">
    <property type="entry name" value="Alkaline_phosphatase_core_sf"/>
</dbReference>
<evidence type="ECO:0000313" key="7">
    <source>
        <dbReference type="Proteomes" id="UP000321533"/>
    </source>
</evidence>
<name>A0A5B8VC72_9BACT</name>
<feature type="domain" description="Sulfatase N-terminal" evidence="5">
    <location>
        <begin position="54"/>
        <end position="359"/>
    </location>
</feature>
<evidence type="ECO:0000313" key="6">
    <source>
        <dbReference type="EMBL" id="QEC68879.1"/>
    </source>
</evidence>
<dbReference type="InterPro" id="IPR024607">
    <property type="entry name" value="Sulfatase_CS"/>
</dbReference>
<dbReference type="Gene3D" id="3.40.720.10">
    <property type="entry name" value="Alkaline Phosphatase, subunit A"/>
    <property type="match status" value="1"/>
</dbReference>
<reference evidence="6 7" key="1">
    <citation type="journal article" date="2016" name="Int. J. Syst. Evol. Microbiol.">
        <title>Panacibacter ginsenosidivorans gen. nov., sp. nov., with ginsenoside converting activity isolated from soil of a ginseng field.</title>
        <authorList>
            <person name="Siddiqi M.Z."/>
            <person name="Muhammad Shafi S."/>
            <person name="Choi K.D."/>
            <person name="Im W.T."/>
        </authorList>
    </citation>
    <scope>NUCLEOTIDE SEQUENCE [LARGE SCALE GENOMIC DNA]</scope>
    <source>
        <strain evidence="6 7">Gsoil1550</strain>
    </source>
</reference>
<dbReference type="KEGG" id="pgin:FRZ67_16770"/>
<evidence type="ECO:0000256" key="4">
    <source>
        <dbReference type="ARBA" id="ARBA00022837"/>
    </source>
</evidence>
<proteinExistence type="inferred from homology"/>
<gene>
    <name evidence="6" type="ORF">FRZ67_16770</name>
</gene>
<comment type="similarity">
    <text evidence="1">Belongs to the sulfatase family.</text>
</comment>
<dbReference type="InterPro" id="IPR000917">
    <property type="entry name" value="Sulfatase_N"/>
</dbReference>
<dbReference type="AlphaFoldDB" id="A0A5B8VC72"/>
<dbReference type="InterPro" id="IPR050738">
    <property type="entry name" value="Sulfatase"/>
</dbReference>
<dbReference type="OrthoDB" id="9764377at2"/>
<evidence type="ECO:0000259" key="5">
    <source>
        <dbReference type="Pfam" id="PF00884"/>
    </source>
</evidence>
<protein>
    <submittedName>
        <fullName evidence="6">Sulfatase-like hydrolase/transferase</fullName>
    </submittedName>
</protein>
<dbReference type="Pfam" id="PF00884">
    <property type="entry name" value="Sulfatase"/>
    <property type="match status" value="1"/>
</dbReference>